<feature type="compositionally biased region" description="Basic and acidic residues" evidence="1">
    <location>
        <begin position="37"/>
        <end position="47"/>
    </location>
</feature>
<feature type="transmembrane region" description="Helical" evidence="2">
    <location>
        <begin position="126"/>
        <end position="150"/>
    </location>
</feature>
<dbReference type="OrthoDB" id="10491803at2759"/>
<dbReference type="EMBL" id="JAIZAY010000008">
    <property type="protein sequence ID" value="KAJ8037490.1"/>
    <property type="molecule type" value="Genomic_DNA"/>
</dbReference>
<proteinExistence type="predicted"/>
<feature type="compositionally biased region" description="Polar residues" evidence="1">
    <location>
        <begin position="22"/>
        <end position="36"/>
    </location>
</feature>
<organism evidence="3 4">
    <name type="scientific">Holothuria leucospilota</name>
    <name type="common">Black long sea cucumber</name>
    <name type="synonym">Mertensiothuria leucospilota</name>
    <dbReference type="NCBI Taxonomy" id="206669"/>
    <lineage>
        <taxon>Eukaryota</taxon>
        <taxon>Metazoa</taxon>
        <taxon>Echinodermata</taxon>
        <taxon>Eleutherozoa</taxon>
        <taxon>Echinozoa</taxon>
        <taxon>Holothuroidea</taxon>
        <taxon>Aspidochirotacea</taxon>
        <taxon>Aspidochirotida</taxon>
        <taxon>Holothuriidae</taxon>
        <taxon>Holothuria</taxon>
    </lineage>
</organism>
<accession>A0A9Q1C3G6</accession>
<keyword evidence="2" id="KW-0472">Membrane</keyword>
<keyword evidence="4" id="KW-1185">Reference proteome</keyword>
<dbReference type="AlphaFoldDB" id="A0A9Q1C3G6"/>
<reference evidence="3" key="1">
    <citation type="submission" date="2021-10" db="EMBL/GenBank/DDBJ databases">
        <title>Tropical sea cucumber genome reveals ecological adaptation and Cuvierian tubules defense mechanism.</title>
        <authorList>
            <person name="Chen T."/>
        </authorList>
    </citation>
    <scope>NUCLEOTIDE SEQUENCE</scope>
    <source>
        <strain evidence="3">Nanhai2018</strain>
        <tissue evidence="3">Muscle</tissue>
    </source>
</reference>
<gene>
    <name evidence="3" type="ORF">HOLleu_18316</name>
</gene>
<evidence type="ECO:0000256" key="1">
    <source>
        <dbReference type="SAM" id="MobiDB-lite"/>
    </source>
</evidence>
<comment type="caution">
    <text evidence="3">The sequence shown here is derived from an EMBL/GenBank/DDBJ whole genome shotgun (WGS) entry which is preliminary data.</text>
</comment>
<feature type="transmembrane region" description="Helical" evidence="2">
    <location>
        <begin position="95"/>
        <end position="120"/>
    </location>
</feature>
<evidence type="ECO:0000313" key="3">
    <source>
        <dbReference type="EMBL" id="KAJ8037490.1"/>
    </source>
</evidence>
<name>A0A9Q1C3G6_HOLLE</name>
<keyword evidence="2" id="KW-1133">Transmembrane helix</keyword>
<dbReference type="Proteomes" id="UP001152320">
    <property type="component" value="Chromosome 8"/>
</dbReference>
<sequence length="212" mass="23269">MAASNSTEQCENTLTLLDENASKPSCSKSMDSQITDNHLEVKGDKRKQPPAGKSFEASSCCSSGSNTRKGHKPINGERRGCSVCTFRNRFHLFSVFRYIFIGVVFVTWLAVTVSICIMAFSYAFSVGMVAIFIVFLQILPVLAICIATYGNCCGICDGNRGKNIHRSHILARNRRNDEQQKTMIANFTIVMPTVVVSQATDSPVMSMKGTSC</sequence>
<protein>
    <submittedName>
        <fullName evidence="3">Uncharacterized protein</fullName>
    </submittedName>
</protein>
<keyword evidence="2" id="KW-0812">Transmembrane</keyword>
<feature type="region of interest" description="Disordered" evidence="1">
    <location>
        <begin position="21"/>
        <end position="72"/>
    </location>
</feature>
<evidence type="ECO:0000313" key="4">
    <source>
        <dbReference type="Proteomes" id="UP001152320"/>
    </source>
</evidence>
<evidence type="ECO:0000256" key="2">
    <source>
        <dbReference type="SAM" id="Phobius"/>
    </source>
</evidence>